<dbReference type="EMBL" id="CP034669">
    <property type="protein sequence ID" value="QAT85365.1"/>
    <property type="molecule type" value="Genomic_DNA"/>
</dbReference>
<gene>
    <name evidence="2" type="ORF">EJ065_3804</name>
</gene>
<protein>
    <recommendedName>
        <fullName evidence="4">ATPase</fullName>
    </recommendedName>
</protein>
<dbReference type="AlphaFoldDB" id="A0A410RTZ6"/>
<feature type="region of interest" description="Disordered" evidence="1">
    <location>
        <begin position="1"/>
        <end position="195"/>
    </location>
</feature>
<dbReference type="Proteomes" id="UP000288758">
    <property type="component" value="Chromosome"/>
</dbReference>
<evidence type="ECO:0000313" key="2">
    <source>
        <dbReference type="EMBL" id="QAT85365.1"/>
    </source>
</evidence>
<dbReference type="InterPro" id="IPR027417">
    <property type="entry name" value="P-loop_NTPase"/>
</dbReference>
<reference evidence="2 3" key="1">
    <citation type="submission" date="2018-12" db="EMBL/GenBank/DDBJ databases">
        <title>Complete Genome Sequence of the Corallopyronin A producing Myxobacterium Corallococcus coralloides B035.</title>
        <authorList>
            <person name="Bouhired S.M."/>
            <person name="Rupp O."/>
            <person name="Blom J."/>
            <person name="Schaeberle T.F."/>
            <person name="Kehraus S."/>
            <person name="Schiefer A."/>
            <person name="Pfarr K."/>
            <person name="Goesmann A."/>
            <person name="Hoerauf A."/>
            <person name="Koenig G.M."/>
        </authorList>
    </citation>
    <scope>NUCLEOTIDE SEQUENCE [LARGE SCALE GENOMIC DNA]</scope>
    <source>
        <strain evidence="2 3">B035</strain>
    </source>
</reference>
<dbReference type="Gene3D" id="3.40.50.300">
    <property type="entry name" value="P-loop containing nucleotide triphosphate hydrolases"/>
    <property type="match status" value="1"/>
</dbReference>
<dbReference type="SUPFAM" id="SSF52540">
    <property type="entry name" value="P-loop containing nucleoside triphosphate hydrolases"/>
    <property type="match status" value="1"/>
</dbReference>
<organism evidence="2 3">
    <name type="scientific">Corallococcus coralloides</name>
    <name type="common">Myxococcus coralloides</name>
    <dbReference type="NCBI Taxonomy" id="184914"/>
    <lineage>
        <taxon>Bacteria</taxon>
        <taxon>Pseudomonadati</taxon>
        <taxon>Myxococcota</taxon>
        <taxon>Myxococcia</taxon>
        <taxon>Myxococcales</taxon>
        <taxon>Cystobacterineae</taxon>
        <taxon>Myxococcaceae</taxon>
        <taxon>Corallococcus</taxon>
    </lineage>
</organism>
<dbReference type="RefSeq" id="WP_128797150.1">
    <property type="nucleotide sequence ID" value="NZ_CP034669.1"/>
</dbReference>
<feature type="compositionally biased region" description="Basic and acidic residues" evidence="1">
    <location>
        <begin position="130"/>
        <end position="175"/>
    </location>
</feature>
<sequence>MTDFFRRPPPGPGPSSLDAEQDENRSVTPLETPAAQANPVLSAPPRPRVPAPAGAPLGGEQRPEPTRSRPAQPAPLPSVIFDPMPRPRVPPAQSAGVAPLGAPPPFAEEMLDVQTERRTAPPGPPPLAQEPERRAAPGMERRGPEAERRGSEADRRGPPEADRRGAAPGGPDRRAAVSAPPQGYVGPERRGFRRGEASDAPVTNRFWPAQPKTLQEAGLNATFVEELVLKAIFFAGEMRGMDVATRLQLPTTLVDEVIEGLRRQKYIDIRGGGGSGVGRSTMIYQLTTFVTDVLRQILDRNRYNGPAPVPFNEWVAAVKQQTVRGNRITRHRMQDKFGDLIIRDYIFDGIGPAMNSGRAIFFYGPPGNGKTAICQGMVNCYEGDIFVPHALLIDDFVVKMFDANIHRAVEDEPGMPSYDRRWVRCRRPLVVVGGELTLEMLDLVYTPEVKYYEAPFQMKASNGMLLIDDFGRQKVSPKDLLNRWIVPLESDVDILTLHTGKKIQVPFDVFAAFSTNLDPSALVDDAFLRRVRYKLEVQRPDEEQFHEIFQVMCKKRGVPYDARAVDYLIDEHYRPHHRPFAACQPRDLLDQVIDMANYQGQTPRLDPALLDAAVRSYFVRFDKPAGSTPTSASAG</sequence>
<evidence type="ECO:0000256" key="1">
    <source>
        <dbReference type="SAM" id="MobiDB-lite"/>
    </source>
</evidence>
<proteinExistence type="predicted"/>
<name>A0A410RTZ6_CORCK</name>
<accession>A0A410RTZ6</accession>
<evidence type="ECO:0000313" key="3">
    <source>
        <dbReference type="Proteomes" id="UP000288758"/>
    </source>
</evidence>
<evidence type="ECO:0008006" key="4">
    <source>
        <dbReference type="Google" id="ProtNLM"/>
    </source>
</evidence>